<evidence type="ECO:0000256" key="6">
    <source>
        <dbReference type="ARBA" id="ARBA00023002"/>
    </source>
</evidence>
<keyword evidence="6 9" id="KW-0560">Oxidoreductase</keyword>
<evidence type="ECO:0000256" key="7">
    <source>
        <dbReference type="ARBA" id="ARBA00023004"/>
    </source>
</evidence>
<dbReference type="SUPFAM" id="SSF63380">
    <property type="entry name" value="Riboflavin synthase domain-like"/>
    <property type="match status" value="1"/>
</dbReference>
<feature type="domain" description="4Fe-4S ferredoxin-type" evidence="11">
    <location>
        <begin position="37"/>
        <end position="64"/>
    </location>
</feature>
<evidence type="ECO:0000256" key="2">
    <source>
        <dbReference type="ARBA" id="ARBA00022630"/>
    </source>
</evidence>
<feature type="binding site" evidence="10">
    <location>
        <position position="198"/>
    </location>
    <ligand>
        <name>NADP(+)</name>
        <dbReference type="ChEBI" id="CHEBI:58349"/>
    </ligand>
</feature>
<keyword evidence="4 9" id="KW-0274">FAD</keyword>
<feature type="binding site" evidence="10">
    <location>
        <position position="396"/>
    </location>
    <ligand>
        <name>NADP(+)</name>
        <dbReference type="ChEBI" id="CHEBI:58349"/>
    </ligand>
</feature>
<dbReference type="InterPro" id="IPR001709">
    <property type="entry name" value="Flavoprot_Pyr_Nucl_cyt_Rdtase"/>
</dbReference>
<dbReference type="InterPro" id="IPR039261">
    <property type="entry name" value="FNR_nucleotide-bd"/>
</dbReference>
<evidence type="ECO:0000313" key="14">
    <source>
        <dbReference type="Proteomes" id="UP000278398"/>
    </source>
</evidence>
<dbReference type="InterPro" id="IPR015701">
    <property type="entry name" value="FNR"/>
</dbReference>
<accession>A0A3S0ASD4</accession>
<dbReference type="GO" id="GO:0051536">
    <property type="term" value="F:iron-sulfur cluster binding"/>
    <property type="evidence" value="ECO:0007669"/>
    <property type="project" value="UniProtKB-KW"/>
</dbReference>
<feature type="binding site" evidence="10">
    <location>
        <position position="265"/>
    </location>
    <ligand>
        <name>NADP(+)</name>
        <dbReference type="ChEBI" id="CHEBI:58349"/>
    </ligand>
</feature>
<dbReference type="Gene3D" id="3.40.50.80">
    <property type="entry name" value="Nucleotide-binding domain of ferredoxin-NADP reductase (FNR) module"/>
    <property type="match status" value="1"/>
</dbReference>
<keyword evidence="14" id="KW-1185">Reference proteome</keyword>
<feature type="domain" description="FAD-binding FR-type" evidence="12">
    <location>
        <begin position="136"/>
        <end position="250"/>
    </location>
</feature>
<evidence type="ECO:0000256" key="3">
    <source>
        <dbReference type="ARBA" id="ARBA00022723"/>
    </source>
</evidence>
<dbReference type="SUPFAM" id="SSF54862">
    <property type="entry name" value="4Fe-4S ferredoxins"/>
    <property type="match status" value="1"/>
</dbReference>
<dbReference type="Gene3D" id="2.40.30.10">
    <property type="entry name" value="Translation factors"/>
    <property type="match status" value="1"/>
</dbReference>
<evidence type="ECO:0000259" key="11">
    <source>
        <dbReference type="PROSITE" id="PS51379"/>
    </source>
</evidence>
<organism evidence="13 14">
    <name type="scientific">Aquibium carbonis</name>
    <dbReference type="NCBI Taxonomy" id="2495581"/>
    <lineage>
        <taxon>Bacteria</taxon>
        <taxon>Pseudomonadati</taxon>
        <taxon>Pseudomonadota</taxon>
        <taxon>Alphaproteobacteria</taxon>
        <taxon>Hyphomicrobiales</taxon>
        <taxon>Phyllobacteriaceae</taxon>
        <taxon>Aquibium</taxon>
    </lineage>
</organism>
<dbReference type="PIRSF" id="PIRSF000361">
    <property type="entry name" value="Frd-NADP+_RD"/>
    <property type="match status" value="1"/>
</dbReference>
<evidence type="ECO:0000256" key="10">
    <source>
        <dbReference type="PIRSR" id="PIRSR000361-1"/>
    </source>
</evidence>
<dbReference type="InterPro" id="IPR008333">
    <property type="entry name" value="Cbr1-like_FAD-bd_dom"/>
</dbReference>
<gene>
    <name evidence="13" type="primary">boxA</name>
    <name evidence="13" type="ORF">EJC49_13025</name>
</gene>
<dbReference type="PIRSF" id="PIRSF501177">
    <property type="entry name" value="BoxA"/>
    <property type="match status" value="1"/>
</dbReference>
<dbReference type="EC" id="1.14.13.208" evidence="13"/>
<dbReference type="Proteomes" id="UP000278398">
    <property type="component" value="Unassembled WGS sequence"/>
</dbReference>
<feature type="binding site" evidence="10">
    <location>
        <position position="218"/>
    </location>
    <ligand>
        <name>NADP(+)</name>
        <dbReference type="ChEBI" id="CHEBI:58349"/>
    </ligand>
</feature>
<dbReference type="PANTHER" id="PTHR43314">
    <property type="match status" value="1"/>
</dbReference>
<reference evidence="13 14" key="1">
    <citation type="submission" date="2018-12" db="EMBL/GenBank/DDBJ databases">
        <title>Mesorhizobium carbonis sp. nov., isolated from coal mine water.</title>
        <authorList>
            <person name="Xin W."/>
            <person name="Xu Z."/>
            <person name="Xiang F."/>
            <person name="Zhang J."/>
            <person name="Xi L."/>
            <person name="Liu J."/>
        </authorList>
    </citation>
    <scope>NUCLEOTIDE SEQUENCE [LARGE SCALE GENOMIC DNA]</scope>
    <source>
        <strain evidence="13 14">B2.3</strain>
    </source>
</reference>
<dbReference type="InterPro" id="IPR017634">
    <property type="entry name" value="Benzoyl_CoA_Oase_BoxA"/>
</dbReference>
<dbReference type="Pfam" id="PF00970">
    <property type="entry name" value="FAD_binding_6"/>
    <property type="match status" value="1"/>
</dbReference>
<dbReference type="EMBL" id="RWKW01000044">
    <property type="protein sequence ID" value="RST85976.1"/>
    <property type="molecule type" value="Genomic_DNA"/>
</dbReference>
<dbReference type="SUPFAM" id="SSF52343">
    <property type="entry name" value="Ferredoxin reductase-like, C-terminal NADP-linked domain"/>
    <property type="match status" value="1"/>
</dbReference>
<proteinExistence type="predicted"/>
<evidence type="ECO:0000256" key="9">
    <source>
        <dbReference type="PIRNR" id="PIRNR000361"/>
    </source>
</evidence>
<dbReference type="InterPro" id="IPR017938">
    <property type="entry name" value="Riboflavin_synthase-like_b-brl"/>
</dbReference>
<dbReference type="OrthoDB" id="9792185at2"/>
<feature type="domain" description="4Fe-4S ferredoxin-type" evidence="11">
    <location>
        <begin position="6"/>
        <end position="35"/>
    </location>
</feature>
<evidence type="ECO:0000256" key="8">
    <source>
        <dbReference type="ARBA" id="ARBA00023014"/>
    </source>
</evidence>
<dbReference type="Pfam" id="PF00175">
    <property type="entry name" value="NAD_binding_1"/>
    <property type="match status" value="1"/>
</dbReference>
<keyword evidence="3" id="KW-0479">Metal-binding</keyword>
<evidence type="ECO:0000313" key="13">
    <source>
        <dbReference type="EMBL" id="RST85976.1"/>
    </source>
</evidence>
<dbReference type="PROSITE" id="PS51384">
    <property type="entry name" value="FAD_FR"/>
    <property type="match status" value="1"/>
</dbReference>
<dbReference type="PROSITE" id="PS00198">
    <property type="entry name" value="4FE4S_FER_1"/>
    <property type="match status" value="2"/>
</dbReference>
<comment type="cofactor">
    <cofactor evidence="1">
        <name>FAD</name>
        <dbReference type="ChEBI" id="CHEBI:57692"/>
    </cofactor>
</comment>
<dbReference type="InterPro" id="IPR017900">
    <property type="entry name" value="4Fe4S_Fe_S_CS"/>
</dbReference>
<feature type="binding site" evidence="10">
    <location>
        <begin position="357"/>
        <end position="358"/>
    </location>
    <ligand>
        <name>NADP(+)</name>
        <dbReference type="ChEBI" id="CHEBI:58349"/>
    </ligand>
</feature>
<keyword evidence="2 9" id="KW-0285">Flavoprotein</keyword>
<dbReference type="AlphaFoldDB" id="A0A3S0ASD4"/>
<evidence type="ECO:0000259" key="12">
    <source>
        <dbReference type="PROSITE" id="PS51384"/>
    </source>
</evidence>
<comment type="caution">
    <text evidence="13">The sequence shown here is derived from an EMBL/GenBank/DDBJ whole genome shotgun (WGS) entry which is preliminary data.</text>
</comment>
<evidence type="ECO:0000256" key="4">
    <source>
        <dbReference type="ARBA" id="ARBA00022827"/>
    </source>
</evidence>
<keyword evidence="8" id="KW-0411">Iron-sulfur</keyword>
<dbReference type="PRINTS" id="PR00371">
    <property type="entry name" value="FPNCR"/>
</dbReference>
<dbReference type="InterPro" id="IPR001433">
    <property type="entry name" value="OxRdtase_FAD/NAD-bd"/>
</dbReference>
<dbReference type="PROSITE" id="PS51379">
    <property type="entry name" value="4FE4S_FER_2"/>
    <property type="match status" value="2"/>
</dbReference>
<dbReference type="RefSeq" id="WP_126700369.1">
    <property type="nucleotide sequence ID" value="NZ_RWKW01000044.1"/>
</dbReference>
<evidence type="ECO:0000256" key="1">
    <source>
        <dbReference type="ARBA" id="ARBA00001974"/>
    </source>
</evidence>
<feature type="binding site" evidence="10">
    <location>
        <begin position="321"/>
        <end position="322"/>
    </location>
    <ligand>
        <name>NADP(+)</name>
        <dbReference type="ChEBI" id="CHEBI:58349"/>
    </ligand>
</feature>
<dbReference type="GO" id="GO:0046872">
    <property type="term" value="F:metal ion binding"/>
    <property type="evidence" value="ECO:0007669"/>
    <property type="project" value="UniProtKB-KW"/>
</dbReference>
<dbReference type="NCBIfam" id="TIGR03224">
    <property type="entry name" value="benzo_boxA"/>
    <property type="match status" value="1"/>
</dbReference>
<dbReference type="Pfam" id="PF00037">
    <property type="entry name" value="Fer4"/>
    <property type="match status" value="1"/>
</dbReference>
<dbReference type="Gene3D" id="3.30.70.20">
    <property type="match status" value="1"/>
</dbReference>
<dbReference type="GO" id="GO:0016491">
    <property type="term" value="F:oxidoreductase activity"/>
    <property type="evidence" value="ECO:0007669"/>
    <property type="project" value="UniProtKB-KW"/>
</dbReference>
<dbReference type="InterPro" id="IPR017927">
    <property type="entry name" value="FAD-bd_FR_type"/>
</dbReference>
<keyword evidence="7" id="KW-0408">Iron</keyword>
<keyword evidence="5 9" id="KW-0521">NADP</keyword>
<feature type="binding site" evidence="10">
    <location>
        <position position="328"/>
    </location>
    <ligand>
        <name>NADP(+)</name>
        <dbReference type="ChEBI" id="CHEBI:58349"/>
    </ligand>
</feature>
<evidence type="ECO:0000256" key="5">
    <source>
        <dbReference type="ARBA" id="ARBA00022857"/>
    </source>
</evidence>
<dbReference type="InterPro" id="IPR017896">
    <property type="entry name" value="4Fe4S_Fe-S-bd"/>
</dbReference>
<protein>
    <submittedName>
        <fullName evidence="13">Benzoyl-CoA 2,3-epoxidase subunit BoxA</fullName>
        <ecNumber evidence="13">1.14.13.208</ecNumber>
    </submittedName>
</protein>
<sequence length="398" mass="42854">MNAPVKQHLIDPEICIRCHTCEEACPVDAITHDENNVVVDAALCNFCMNCIAPCPTGSIDNWRVVTTPYTLGEQLSWMELPPQEEFAAAGEGASGVIEAFDDEVAALLAEAHAGAGGAAKAPASAAKPSVNLFTSANPAIAAVQGNYRLTAETADADVRHIILDLGSTPFPVLEGQSVGIAPPGVDANGRPHRMRLYSISSPRDGERPNTNNLSLTVKREPNGLASNYVCDLTRGDQVRLTGPFGSTFLMPNDPQANTLMICTGTGSAPFRGFTMRRQRTLNGPSGGMTLIFGARTPDSLPYFGPLNKVPDAILTKHLVFSRVEGRPKEYVQDRMRAEKDRIAALLASENTHVYVCGLKAMEIGVESAFEDIARGAGLNWRTIRDGMRNSGRYHVETY</sequence>
<name>A0A3S0ASD4_9HYPH</name>